<dbReference type="InterPro" id="IPR002582">
    <property type="entry name" value="ACPS"/>
</dbReference>
<keyword evidence="5 8" id="KW-0460">Magnesium</keyword>
<evidence type="ECO:0000256" key="2">
    <source>
        <dbReference type="ARBA" id="ARBA00022679"/>
    </source>
</evidence>
<keyword evidence="8" id="KW-0963">Cytoplasm</keyword>
<feature type="binding site" evidence="8">
    <location>
        <position position="22"/>
    </location>
    <ligand>
        <name>Mg(2+)</name>
        <dbReference type="ChEBI" id="CHEBI:18420"/>
    </ligand>
</feature>
<dbReference type="NCBIfam" id="TIGR00556">
    <property type="entry name" value="pantethn_trn"/>
    <property type="match status" value="1"/>
</dbReference>
<feature type="domain" description="4'-phosphopantetheinyl transferase" evidence="9">
    <location>
        <begin position="18"/>
        <end position="111"/>
    </location>
</feature>
<comment type="caution">
    <text evidence="10">The sequence shown here is derived from an EMBL/GenBank/DDBJ whole genome shotgun (WGS) entry which is preliminary data.</text>
</comment>
<organism evidence="10 11">
    <name type="scientific">Holospora elegans E1</name>
    <dbReference type="NCBI Taxonomy" id="1427503"/>
    <lineage>
        <taxon>Bacteria</taxon>
        <taxon>Pseudomonadati</taxon>
        <taxon>Pseudomonadota</taxon>
        <taxon>Alphaproteobacteria</taxon>
        <taxon>Holosporales</taxon>
        <taxon>Holosporaceae</taxon>
        <taxon>Holospora</taxon>
    </lineage>
</organism>
<gene>
    <name evidence="8" type="primary">acpS</name>
    <name evidence="10" type="ORF">HE1_00570</name>
</gene>
<evidence type="ECO:0000256" key="4">
    <source>
        <dbReference type="ARBA" id="ARBA00022832"/>
    </source>
</evidence>
<reference evidence="10 11" key="1">
    <citation type="journal article" date="2014" name="FEMS Microbiol. Lett.">
        <title>Draft genome sequences of three Holospora species (Holospora obtusa, Holospora undulata, and Holospora elegans), endonuclear symbiotic bacteria of the ciliate Paramecium caudatum.</title>
        <authorList>
            <person name="Dohra H."/>
            <person name="Tanaka K."/>
            <person name="Suzuki T."/>
            <person name="Fujishima M."/>
            <person name="Suzuki H."/>
        </authorList>
    </citation>
    <scope>NUCLEOTIDE SEQUENCE [LARGE SCALE GENOMIC DNA]</scope>
    <source>
        <strain evidence="10 11">E1</strain>
    </source>
</reference>
<evidence type="ECO:0000259" key="9">
    <source>
        <dbReference type="Pfam" id="PF01648"/>
    </source>
</evidence>
<dbReference type="STRING" id="1427503.HE1_00570"/>
<keyword evidence="4 8" id="KW-0276">Fatty acid metabolism</keyword>
<evidence type="ECO:0000313" key="10">
    <source>
        <dbReference type="EMBL" id="GAJ46244.1"/>
    </source>
</evidence>
<dbReference type="InterPro" id="IPR037143">
    <property type="entry name" value="4-PPantetheinyl_Trfase_dom_sf"/>
</dbReference>
<evidence type="ECO:0000256" key="6">
    <source>
        <dbReference type="ARBA" id="ARBA00023098"/>
    </source>
</evidence>
<dbReference type="Gene3D" id="3.90.470.20">
    <property type="entry name" value="4'-phosphopantetheinyl transferase domain"/>
    <property type="match status" value="1"/>
</dbReference>
<dbReference type="EC" id="2.7.8.7" evidence="8"/>
<comment type="similarity">
    <text evidence="8">Belongs to the P-Pant transferase superfamily. AcpS family.</text>
</comment>
<keyword evidence="2 8" id="KW-0808">Transferase</keyword>
<dbReference type="SUPFAM" id="SSF56214">
    <property type="entry name" value="4'-phosphopantetheinyl transferase"/>
    <property type="match status" value="1"/>
</dbReference>
<dbReference type="GO" id="GO:0005737">
    <property type="term" value="C:cytoplasm"/>
    <property type="evidence" value="ECO:0007669"/>
    <property type="project" value="UniProtKB-SubCell"/>
</dbReference>
<keyword evidence="7 8" id="KW-0275">Fatty acid biosynthesis</keyword>
<accession>A0A023DY72</accession>
<dbReference type="GO" id="GO:0006633">
    <property type="term" value="P:fatty acid biosynthetic process"/>
    <property type="evidence" value="ECO:0007669"/>
    <property type="project" value="UniProtKB-UniRule"/>
</dbReference>
<dbReference type="InterPro" id="IPR008278">
    <property type="entry name" value="4-PPantetheinyl_Trfase_dom"/>
</dbReference>
<evidence type="ECO:0000256" key="3">
    <source>
        <dbReference type="ARBA" id="ARBA00022723"/>
    </source>
</evidence>
<dbReference type="Proteomes" id="UP000024842">
    <property type="component" value="Unassembled WGS sequence"/>
</dbReference>
<dbReference type="EMBL" id="BAUP01000073">
    <property type="protein sequence ID" value="GAJ46244.1"/>
    <property type="molecule type" value="Genomic_DNA"/>
</dbReference>
<comment type="function">
    <text evidence="8">Transfers the 4'-phosphopantetheine moiety from coenzyme A to a Ser of acyl-carrier-protein.</text>
</comment>
<evidence type="ECO:0000256" key="7">
    <source>
        <dbReference type="ARBA" id="ARBA00023160"/>
    </source>
</evidence>
<comment type="catalytic activity">
    <reaction evidence="8">
        <text>apo-[ACP] + CoA = holo-[ACP] + adenosine 3',5'-bisphosphate + H(+)</text>
        <dbReference type="Rhea" id="RHEA:12068"/>
        <dbReference type="Rhea" id="RHEA-COMP:9685"/>
        <dbReference type="Rhea" id="RHEA-COMP:9690"/>
        <dbReference type="ChEBI" id="CHEBI:15378"/>
        <dbReference type="ChEBI" id="CHEBI:29999"/>
        <dbReference type="ChEBI" id="CHEBI:57287"/>
        <dbReference type="ChEBI" id="CHEBI:58343"/>
        <dbReference type="ChEBI" id="CHEBI:64479"/>
        <dbReference type="EC" id="2.7.8.7"/>
    </reaction>
</comment>
<name>A0A023DY72_9PROT</name>
<evidence type="ECO:0000256" key="5">
    <source>
        <dbReference type="ARBA" id="ARBA00022842"/>
    </source>
</evidence>
<dbReference type="GO" id="GO:0008897">
    <property type="term" value="F:holo-[acyl-carrier-protein] synthase activity"/>
    <property type="evidence" value="ECO:0007669"/>
    <property type="project" value="UniProtKB-UniRule"/>
</dbReference>
<feature type="binding site" evidence="8">
    <location>
        <position position="71"/>
    </location>
    <ligand>
        <name>Mg(2+)</name>
        <dbReference type="ChEBI" id="CHEBI:18420"/>
    </ligand>
</feature>
<sequence length="147" mass="17133">MHNFFPKEDLKTYQVMVGVGIDLLEISRLQEKIQRHGSRFLDRIFTLQEQQYCRKKFNPYGHYASRFCAKEAFVKALGWGISERCSWLDIDVYHDEKGKPCLRIAEKVYKYLPWKGISVHLSISDERRYAQAVVIVLASVESLTGIS</sequence>
<keyword evidence="1 8" id="KW-0444">Lipid biosynthesis</keyword>
<proteinExistence type="inferred from homology"/>
<comment type="subcellular location">
    <subcellularLocation>
        <location evidence="8">Cytoplasm</location>
    </subcellularLocation>
</comment>
<evidence type="ECO:0000313" key="11">
    <source>
        <dbReference type="Proteomes" id="UP000024842"/>
    </source>
</evidence>
<dbReference type="GO" id="GO:0000287">
    <property type="term" value="F:magnesium ion binding"/>
    <property type="evidence" value="ECO:0007669"/>
    <property type="project" value="UniProtKB-UniRule"/>
</dbReference>
<dbReference type="Pfam" id="PF01648">
    <property type="entry name" value="ACPS"/>
    <property type="match status" value="1"/>
</dbReference>
<keyword evidence="3 8" id="KW-0479">Metal-binding</keyword>
<dbReference type="NCBIfam" id="TIGR00516">
    <property type="entry name" value="acpS"/>
    <property type="match status" value="1"/>
</dbReference>
<protein>
    <recommendedName>
        <fullName evidence="8">Holo-[acyl-carrier-protein] synthase</fullName>
        <shortName evidence="8">Holo-ACP synthase</shortName>
        <ecNumber evidence="8">2.7.8.7</ecNumber>
    </recommendedName>
    <alternativeName>
        <fullName evidence="8">4'-phosphopantetheinyl transferase AcpS</fullName>
    </alternativeName>
</protein>
<evidence type="ECO:0000256" key="8">
    <source>
        <dbReference type="HAMAP-Rule" id="MF_00101"/>
    </source>
</evidence>
<comment type="cofactor">
    <cofactor evidence="8">
        <name>Mg(2+)</name>
        <dbReference type="ChEBI" id="CHEBI:18420"/>
    </cofactor>
</comment>
<dbReference type="HAMAP" id="MF_00101">
    <property type="entry name" value="AcpS"/>
    <property type="match status" value="1"/>
</dbReference>
<keyword evidence="6 8" id="KW-0443">Lipid metabolism</keyword>
<dbReference type="InterPro" id="IPR004568">
    <property type="entry name" value="Ppantetheine-prot_Trfase_dom"/>
</dbReference>
<evidence type="ECO:0000256" key="1">
    <source>
        <dbReference type="ARBA" id="ARBA00022516"/>
    </source>
</evidence>
<keyword evidence="11" id="KW-1185">Reference proteome</keyword>
<dbReference type="AlphaFoldDB" id="A0A023DY72"/>